<gene>
    <name evidence="3" type="ORF">M5K25_020639</name>
</gene>
<feature type="transmembrane region" description="Helical" evidence="1">
    <location>
        <begin position="152"/>
        <end position="174"/>
    </location>
</feature>
<dbReference type="InterPro" id="IPR053151">
    <property type="entry name" value="RNase_H-like"/>
</dbReference>
<reference evidence="3 4" key="1">
    <citation type="journal article" date="2024" name="Plant Biotechnol. J.">
        <title>Dendrobium thyrsiflorum genome and its molecular insights into genes involved in important horticultural traits.</title>
        <authorList>
            <person name="Chen B."/>
            <person name="Wang J.Y."/>
            <person name="Zheng P.J."/>
            <person name="Li K.L."/>
            <person name="Liang Y.M."/>
            <person name="Chen X.F."/>
            <person name="Zhang C."/>
            <person name="Zhao X."/>
            <person name="He X."/>
            <person name="Zhang G.Q."/>
            <person name="Liu Z.J."/>
            <person name="Xu Q."/>
        </authorList>
    </citation>
    <scope>NUCLEOTIDE SEQUENCE [LARGE SCALE GENOMIC DNA]</scope>
    <source>
        <strain evidence="3">GZMU011</strain>
    </source>
</reference>
<dbReference type="InterPro" id="IPR002156">
    <property type="entry name" value="RNaseH_domain"/>
</dbReference>
<feature type="domain" description="RNase H type-1" evidence="2">
    <location>
        <begin position="224"/>
        <end position="329"/>
    </location>
</feature>
<protein>
    <recommendedName>
        <fullName evidence="2">RNase H type-1 domain-containing protein</fullName>
    </recommendedName>
</protein>
<dbReference type="InterPro" id="IPR044730">
    <property type="entry name" value="RNase_H-like_dom_plant"/>
</dbReference>
<name>A0ABD0UAJ4_DENTH</name>
<keyword evidence="1" id="KW-0812">Transmembrane</keyword>
<accession>A0ABD0UAJ4</accession>
<dbReference type="Proteomes" id="UP001552299">
    <property type="component" value="Unassembled WGS sequence"/>
</dbReference>
<feature type="transmembrane region" description="Helical" evidence="1">
    <location>
        <begin position="236"/>
        <end position="257"/>
    </location>
</feature>
<dbReference type="Pfam" id="PF13456">
    <property type="entry name" value="RVT_3"/>
    <property type="match status" value="1"/>
</dbReference>
<sequence length="429" mass="47759">MDLFRNDNIYVLTKSYIAVNSERETDVHENVLALQCGLETTGIVQACAEGVLAHVEANKLVEGLGPVGGVVAEMGLEGNSVVLEEGELDQGVLVVDMPIEHSSMQNENQFSVNEHYLSDVFTDTEDMDVQANYVAFESSFSKGRSRRGHIRMLFLPSFYGIYGWKGIILGLMSFKNYFFVMEDFGINLIVLNSQRMPRSIDFLKPLVNFFKLNVDNAFLNSVWGCGGLIRDSNGDFILVLRGLVLTFAINYGILYGLRLCLSLDMTNLVVEVSSNFYGNSFIWNNTNGNCSPNLFYMRRDIRNLLNILNYPFSEVHVKGNACANAIAKWGCGLDSMVDLPVSNLPHLMTGLIDLDKIGLPYVTYWGFRFIIAWFASLVAVSVGGGALGFWTVSWCPSALSLDEHKVNFLSAGFRALLSISEFEIPLRTL</sequence>
<evidence type="ECO:0000259" key="2">
    <source>
        <dbReference type="Pfam" id="PF13456"/>
    </source>
</evidence>
<keyword evidence="1" id="KW-0472">Membrane</keyword>
<dbReference type="EMBL" id="JANQDX010000016">
    <property type="protein sequence ID" value="KAL0909743.1"/>
    <property type="molecule type" value="Genomic_DNA"/>
</dbReference>
<evidence type="ECO:0000313" key="3">
    <source>
        <dbReference type="EMBL" id="KAL0909743.1"/>
    </source>
</evidence>
<keyword evidence="1" id="KW-1133">Transmembrane helix</keyword>
<evidence type="ECO:0000256" key="1">
    <source>
        <dbReference type="SAM" id="Phobius"/>
    </source>
</evidence>
<keyword evidence="4" id="KW-1185">Reference proteome</keyword>
<dbReference type="CDD" id="cd06222">
    <property type="entry name" value="RNase_H_like"/>
    <property type="match status" value="1"/>
</dbReference>
<comment type="caution">
    <text evidence="3">The sequence shown here is derived from an EMBL/GenBank/DDBJ whole genome shotgun (WGS) entry which is preliminary data.</text>
</comment>
<feature type="transmembrane region" description="Helical" evidence="1">
    <location>
        <begin position="369"/>
        <end position="392"/>
    </location>
</feature>
<proteinExistence type="predicted"/>
<dbReference type="PANTHER" id="PTHR47723">
    <property type="entry name" value="OS05G0353850 PROTEIN"/>
    <property type="match status" value="1"/>
</dbReference>
<dbReference type="PANTHER" id="PTHR47723:SF19">
    <property type="entry name" value="POLYNUCLEOTIDYL TRANSFERASE, RIBONUCLEASE H-LIKE SUPERFAMILY PROTEIN"/>
    <property type="match status" value="1"/>
</dbReference>
<dbReference type="AlphaFoldDB" id="A0ABD0UAJ4"/>
<evidence type="ECO:0000313" key="4">
    <source>
        <dbReference type="Proteomes" id="UP001552299"/>
    </source>
</evidence>
<organism evidence="3 4">
    <name type="scientific">Dendrobium thyrsiflorum</name>
    <name type="common">Pinecone-like raceme dendrobium</name>
    <name type="synonym">Orchid</name>
    <dbReference type="NCBI Taxonomy" id="117978"/>
    <lineage>
        <taxon>Eukaryota</taxon>
        <taxon>Viridiplantae</taxon>
        <taxon>Streptophyta</taxon>
        <taxon>Embryophyta</taxon>
        <taxon>Tracheophyta</taxon>
        <taxon>Spermatophyta</taxon>
        <taxon>Magnoliopsida</taxon>
        <taxon>Liliopsida</taxon>
        <taxon>Asparagales</taxon>
        <taxon>Orchidaceae</taxon>
        <taxon>Epidendroideae</taxon>
        <taxon>Malaxideae</taxon>
        <taxon>Dendrobiinae</taxon>
        <taxon>Dendrobium</taxon>
    </lineage>
</organism>